<keyword evidence="4" id="KW-0964">Secreted</keyword>
<organism evidence="7 8">
    <name type="scientific">Eubacterium plexicaudatum ASF492</name>
    <dbReference type="NCBI Taxonomy" id="1235802"/>
    <lineage>
        <taxon>Bacteria</taxon>
        <taxon>Bacillati</taxon>
        <taxon>Bacillota</taxon>
        <taxon>Clostridia</taxon>
        <taxon>Eubacteriales</taxon>
        <taxon>Eubacteriaceae</taxon>
        <taxon>Eubacterium</taxon>
    </lineage>
</organism>
<gene>
    <name evidence="7" type="ORF">C823_03141</name>
</gene>
<dbReference type="HOGENOM" id="CLU_263304_0_0_9"/>
<evidence type="ECO:0000259" key="6">
    <source>
        <dbReference type="Pfam" id="PF00700"/>
    </source>
</evidence>
<proteinExistence type="inferred from homology"/>
<evidence type="ECO:0000313" key="7">
    <source>
        <dbReference type="EMBL" id="EMZ24456.1"/>
    </source>
</evidence>
<accession>N2A8C6</accession>
<dbReference type="PATRIC" id="fig|1235802.3.peg.3323"/>
<dbReference type="PANTHER" id="PTHR42792">
    <property type="entry name" value="FLAGELLIN"/>
    <property type="match status" value="1"/>
</dbReference>
<protein>
    <recommendedName>
        <fullName evidence="2 4">Flagellin</fullName>
    </recommendedName>
</protein>
<evidence type="ECO:0000256" key="3">
    <source>
        <dbReference type="ARBA" id="ARBA00023143"/>
    </source>
</evidence>
<dbReference type="PANTHER" id="PTHR42792:SF2">
    <property type="entry name" value="FLAGELLIN"/>
    <property type="match status" value="1"/>
</dbReference>
<dbReference type="PRINTS" id="PR00207">
    <property type="entry name" value="FLAGELLIN"/>
</dbReference>
<sequence length="1278" mass="139994">MFLNYERGHTTMQILHNMSAVMASEQHGINASNFQKSTKKLASGYQINTAADDPARLSISEKMRAQIRGLNKAVNNAEEGASYIQVADGAMNEIHSMLQRMRELSVQSLNDTNTPEDRMAMAMEMDKIQAEIDRIDTTTYYNNMPVFQEHEPSYYQIAGNRIWASNQQHAIMAPDNSLNIHLPVGEYVPDTYTISVPDGIYTTQELMDEIDDAFAQMNPSNPGFVLEYMQDGRCSLNFEGADGQPTKIDSVDGSLAYLLYDCYNGFSSTSLLGTTAFDGNWPLKITTNQNDEMQFNIEPADGSPSTTVTIKIPAGEYKRAELIDLLNQKLAAYPGVEAKEYGQSCIQITGGFDSSITGLKGNMFKLEMGTEHAYTSIFYDNIRYGISSGTPATMTGKAYYNATYTEKIKIDHTNNMLKFAYNGSQITVQIPPGEYIIDSVSNTSQDNLTYVLNNLFQNTTGADISVNASSIYDNINEIYATYNYLHLTSKATGSDLKFEFDKTGIYGKTFEALFETTKYDFQKDPSYIAGKMQITGSAYLTGQIQIPSGTNTLSLAINKAAPFTITIPPGSYSNLSDLVAELNNQLPAAQKGMIEFAAANNKLVIKSISSGISDLAFGNTSGAYTQLFTGQTEVAKYDDQTVYGEEHYPQGATAPDKQDMASYTLKYEIPQSSTKINNQNNVFAFYLNGSYKSVTLADGTYSRQGLIDELNRNFANNGYEIKASLTGNRLTLTTTLTGISQRLSIDVDTHRSNAWKAFVGTELQTTGPSMPGFSKLHGTHEFTSIQLDQTNNHFAFTLTDGTSCNVTLPPKVYTTQELAKVLQDAIDLQIGAGKIKISNNGNKLNMEAIALNGNFNDPDVENSSLYNAVFGKNVKGTHTGQPINRVGDHDYNEAFIVGRSDVTSGPIEIVSGVNDKFILDLTYKSRPSDPTKDYTKPLEVTIPAKTYTGSEIADLLTKELNAQLAANNITGFVLTAGIGTHNTQVSGAIDDKALQITLSEALKPGSSTQYIDSAPGTYILEGVRGSAAGSIFYKTIGKPEASYVTGAQVLTGGVIFPPDKRTLTLKTDGVEHSYTFPKEFYNADEIVDFLNDKFEHGDDNGQTAPLVASLENGRLKIKHKAVGSHTITEIGGSAKGIVFYCENNRKSQDSFMLQVGALGHQGLELPRLRVGTAALKINSITITKPKYAEKALQRLDEAIDMLSAKRSTYGALHNRIEHLTANNRNTSENVQASESRIRDADMAAEMVEYLKHKILTQVSDSVLAQANQLPNRLLNLLN</sequence>
<dbReference type="GO" id="GO:0005576">
    <property type="term" value="C:extracellular region"/>
    <property type="evidence" value="ECO:0007669"/>
    <property type="project" value="UniProtKB-SubCell"/>
</dbReference>
<dbReference type="Gene3D" id="1.20.1330.10">
    <property type="entry name" value="f41 fragment of flagellin, N-terminal domain"/>
    <property type="match status" value="2"/>
</dbReference>
<dbReference type="Pfam" id="PF00669">
    <property type="entry name" value="Flagellin_N"/>
    <property type="match status" value="1"/>
</dbReference>
<evidence type="ECO:0000256" key="2">
    <source>
        <dbReference type="ARBA" id="ARBA00020110"/>
    </source>
</evidence>
<dbReference type="Gene3D" id="6.10.10.10">
    <property type="entry name" value="Flagellar export chaperone, C-terminal domain"/>
    <property type="match status" value="1"/>
</dbReference>
<comment type="function">
    <text evidence="4">Flagellin is the subunit protein which polymerizes to form the filaments of bacterial flagella.</text>
</comment>
<evidence type="ECO:0000256" key="1">
    <source>
        <dbReference type="ARBA" id="ARBA00005709"/>
    </source>
</evidence>
<evidence type="ECO:0000256" key="4">
    <source>
        <dbReference type="RuleBase" id="RU362073"/>
    </source>
</evidence>
<dbReference type="eggNOG" id="COG1344">
    <property type="taxonomic scope" value="Bacteria"/>
</dbReference>
<comment type="subcellular location">
    <subcellularLocation>
        <location evidence="4">Secreted</location>
    </subcellularLocation>
    <subcellularLocation>
        <location evidence="4">Bacterial flagellum</location>
    </subcellularLocation>
</comment>
<evidence type="ECO:0000259" key="5">
    <source>
        <dbReference type="Pfam" id="PF00669"/>
    </source>
</evidence>
<dbReference type="Pfam" id="PF00700">
    <property type="entry name" value="Flagellin_C"/>
    <property type="match status" value="1"/>
</dbReference>
<dbReference type="EMBL" id="AQFT01000096">
    <property type="protein sequence ID" value="EMZ24456.1"/>
    <property type="molecule type" value="Genomic_DNA"/>
</dbReference>
<dbReference type="InterPro" id="IPR001029">
    <property type="entry name" value="Flagellin_N"/>
</dbReference>
<keyword evidence="3 4" id="KW-0975">Bacterial flagellum</keyword>
<dbReference type="GO" id="GO:0009288">
    <property type="term" value="C:bacterial-type flagellum"/>
    <property type="evidence" value="ECO:0007669"/>
    <property type="project" value="UniProtKB-SubCell"/>
</dbReference>
<dbReference type="AlphaFoldDB" id="N2A8C6"/>
<comment type="similarity">
    <text evidence="1 4">Belongs to the bacterial flagellin family.</text>
</comment>
<feature type="domain" description="Flagellin C-terminal" evidence="6">
    <location>
        <begin position="1193"/>
        <end position="1277"/>
    </location>
</feature>
<dbReference type="STRING" id="1235802.C823_03141"/>
<dbReference type="GO" id="GO:0005198">
    <property type="term" value="F:structural molecule activity"/>
    <property type="evidence" value="ECO:0007669"/>
    <property type="project" value="UniProtKB-UniRule"/>
</dbReference>
<reference evidence="7 8" key="1">
    <citation type="journal article" date="2014" name="Genome Announc.">
        <title>Draft genome sequences of the altered schaedler flora, a defined bacterial community from gnotobiotic mice.</title>
        <authorList>
            <person name="Wannemuehler M.J."/>
            <person name="Overstreet A.M."/>
            <person name="Ward D.V."/>
            <person name="Phillips G.J."/>
        </authorList>
    </citation>
    <scope>NUCLEOTIDE SEQUENCE [LARGE SCALE GENOMIC DNA]</scope>
    <source>
        <strain evidence="7 8">ASF492</strain>
    </source>
</reference>
<dbReference type="InterPro" id="IPR046358">
    <property type="entry name" value="Flagellin_C"/>
</dbReference>
<evidence type="ECO:0000313" key="8">
    <source>
        <dbReference type="Proteomes" id="UP000012589"/>
    </source>
</evidence>
<dbReference type="Proteomes" id="UP000012589">
    <property type="component" value="Unassembled WGS sequence"/>
</dbReference>
<feature type="domain" description="Flagellin N-terminal" evidence="5">
    <location>
        <begin position="14"/>
        <end position="149"/>
    </location>
</feature>
<dbReference type="SUPFAM" id="SSF64518">
    <property type="entry name" value="Phase 1 flagellin"/>
    <property type="match status" value="2"/>
</dbReference>
<name>N2A8C6_9FIRM</name>
<keyword evidence="8" id="KW-1185">Reference proteome</keyword>
<comment type="caution">
    <text evidence="7">The sequence shown here is derived from an EMBL/GenBank/DDBJ whole genome shotgun (WGS) entry which is preliminary data.</text>
</comment>
<dbReference type="InterPro" id="IPR042187">
    <property type="entry name" value="Flagellin_C_sub2"/>
</dbReference>
<dbReference type="InterPro" id="IPR001492">
    <property type="entry name" value="Flagellin"/>
</dbReference>